<organism evidence="2 3">
    <name type="scientific">Mycolicibacterium thermoresistibile</name>
    <name type="common">Mycobacterium thermoresistibile</name>
    <dbReference type="NCBI Taxonomy" id="1797"/>
    <lineage>
        <taxon>Bacteria</taxon>
        <taxon>Bacillati</taxon>
        <taxon>Actinomycetota</taxon>
        <taxon>Actinomycetes</taxon>
        <taxon>Mycobacteriales</taxon>
        <taxon>Mycobacteriaceae</taxon>
        <taxon>Mycolicibacterium</taxon>
    </lineage>
</organism>
<evidence type="ECO:0000313" key="3">
    <source>
        <dbReference type="Proteomes" id="UP000069654"/>
    </source>
</evidence>
<sequence length="80" mass="8728">MGFLDKVKDWLGKNPDKADAAIEKAGDFVDQRTQGRYAEHVDKVQDAARKYVTGGQAQQGNPTPPHPDQGDQGNPTPQQP</sequence>
<protein>
    <recommendedName>
        <fullName evidence="4">Antitoxin</fullName>
    </recommendedName>
</protein>
<accession>A0A117IM47</accession>
<name>A0A117IM47_MYCTH</name>
<feature type="compositionally biased region" description="Polar residues" evidence="1">
    <location>
        <begin position="71"/>
        <end position="80"/>
    </location>
</feature>
<dbReference type="STRING" id="1797.RMCT_1736"/>
<dbReference type="InterPro" id="IPR028037">
    <property type="entry name" value="Antitoxin_Rv0909/MT0933"/>
</dbReference>
<dbReference type="OrthoDB" id="4843846at2"/>
<reference evidence="2 3" key="1">
    <citation type="journal article" date="2016" name="Genome Announc.">
        <title>Draft Genome Sequences of Five Rapidly Growing Mycobacterium Species, M. thermoresistibile, M. fortuitum subsp. acetamidolyticum, M. canariasense, M. brisbanense, and M. novocastrense.</title>
        <authorList>
            <person name="Katahira K."/>
            <person name="Ogura Y."/>
            <person name="Gotoh Y."/>
            <person name="Hayashi T."/>
        </authorList>
    </citation>
    <scope>NUCLEOTIDE SEQUENCE [LARGE SCALE GENOMIC DNA]</scope>
    <source>
        <strain evidence="2 3">JCM6362</strain>
    </source>
</reference>
<evidence type="ECO:0000313" key="2">
    <source>
        <dbReference type="EMBL" id="GAT14766.1"/>
    </source>
</evidence>
<evidence type="ECO:0008006" key="4">
    <source>
        <dbReference type="Google" id="ProtNLM"/>
    </source>
</evidence>
<dbReference type="AlphaFoldDB" id="A0A117IM47"/>
<comment type="caution">
    <text evidence="2">The sequence shown here is derived from an EMBL/GenBank/DDBJ whole genome shotgun (WGS) entry which is preliminary data.</text>
</comment>
<dbReference type="EMBL" id="BCTB01000009">
    <property type="protein sequence ID" value="GAT14766.1"/>
    <property type="molecule type" value="Genomic_DNA"/>
</dbReference>
<feature type="region of interest" description="Disordered" evidence="1">
    <location>
        <begin position="51"/>
        <end position="80"/>
    </location>
</feature>
<reference evidence="3" key="2">
    <citation type="submission" date="2016-02" db="EMBL/GenBank/DDBJ databases">
        <title>Draft genome sequence of five rapidly growing Mycobacterium species.</title>
        <authorList>
            <person name="Katahira K."/>
            <person name="Gotou Y."/>
            <person name="Iida K."/>
            <person name="Ogura Y."/>
            <person name="Hayashi T."/>
        </authorList>
    </citation>
    <scope>NUCLEOTIDE SEQUENCE [LARGE SCALE GENOMIC DNA]</scope>
    <source>
        <strain evidence="3">JCM6362</strain>
    </source>
</reference>
<proteinExistence type="predicted"/>
<evidence type="ECO:0000256" key="1">
    <source>
        <dbReference type="SAM" id="MobiDB-lite"/>
    </source>
</evidence>
<gene>
    <name evidence="2" type="ORF">RMCT_1736</name>
</gene>
<dbReference type="OMA" id="GHEDQAG"/>
<dbReference type="Pfam" id="PF14013">
    <property type="entry name" value="MT0933_antitox"/>
    <property type="match status" value="1"/>
</dbReference>
<dbReference type="Proteomes" id="UP000069654">
    <property type="component" value="Unassembled WGS sequence"/>
</dbReference>
<dbReference type="RefSeq" id="WP_003925791.1">
    <property type="nucleotide sequence ID" value="NZ_BCTB01000009.1"/>
</dbReference>